<dbReference type="OrthoDB" id="5981550at2759"/>
<dbReference type="Gene3D" id="3.30.2160.10">
    <property type="entry name" value="Hect, E3 ligase catalytic domain"/>
    <property type="match status" value="1"/>
</dbReference>
<evidence type="ECO:0000259" key="6">
    <source>
        <dbReference type="PROSITE" id="PS50237"/>
    </source>
</evidence>
<evidence type="ECO:0000256" key="4">
    <source>
        <dbReference type="PROSITE-ProRule" id="PRU00104"/>
    </source>
</evidence>
<evidence type="ECO:0000256" key="1">
    <source>
        <dbReference type="ARBA" id="ARBA00022679"/>
    </source>
</evidence>
<name>A0A6J2WIE9_CHACN</name>
<keyword evidence="3 4" id="KW-0833">Ubl conjugation pathway</keyword>
<feature type="active site" description="Glycyl thioester intermediate" evidence="4">
    <location>
        <position position="964"/>
    </location>
</feature>
<evidence type="ECO:0000256" key="5">
    <source>
        <dbReference type="PROSITE-ProRule" id="PRU00235"/>
    </source>
</evidence>
<dbReference type="GO" id="GO:0005737">
    <property type="term" value="C:cytoplasm"/>
    <property type="evidence" value="ECO:0007669"/>
    <property type="project" value="TreeGrafter"/>
</dbReference>
<dbReference type="InterPro" id="IPR058923">
    <property type="entry name" value="RCC1-like_dom"/>
</dbReference>
<evidence type="ECO:0000256" key="2">
    <source>
        <dbReference type="ARBA" id="ARBA00022737"/>
    </source>
</evidence>
<dbReference type="FunFam" id="3.30.2410.10:FF:000003">
    <property type="entry name" value="probable E3 ubiquitin-protein ligase HERC4 isoform X1"/>
    <property type="match status" value="1"/>
</dbReference>
<protein>
    <submittedName>
        <fullName evidence="8">Probable E3 ubiquitin-protein ligase HERC3</fullName>
    </submittedName>
</protein>
<dbReference type="Gene3D" id="3.30.2410.10">
    <property type="entry name" value="Hect, E3 ligase catalytic domain"/>
    <property type="match status" value="1"/>
</dbReference>
<dbReference type="InterPro" id="IPR051709">
    <property type="entry name" value="Ub-ligase/GTPase-reg"/>
</dbReference>
<dbReference type="SUPFAM" id="SSF50985">
    <property type="entry name" value="RCC1/BLIP-II"/>
    <property type="match status" value="1"/>
</dbReference>
<dbReference type="Proteomes" id="UP000504632">
    <property type="component" value="Chromosome 11"/>
</dbReference>
<dbReference type="InParanoid" id="A0A6J2WIE9"/>
<dbReference type="GO" id="GO:0016567">
    <property type="term" value="P:protein ubiquitination"/>
    <property type="evidence" value="ECO:0007669"/>
    <property type="project" value="TreeGrafter"/>
</dbReference>
<dbReference type="InterPro" id="IPR000569">
    <property type="entry name" value="HECT_dom"/>
</dbReference>
<dbReference type="GeneID" id="115824153"/>
<proteinExistence type="predicted"/>
<feature type="repeat" description="RCC1" evidence="5">
    <location>
        <begin position="140"/>
        <end position="192"/>
    </location>
</feature>
<evidence type="ECO:0000256" key="3">
    <source>
        <dbReference type="ARBA" id="ARBA00022786"/>
    </source>
</evidence>
<dbReference type="PANTHER" id="PTHR45622:SF73">
    <property type="entry name" value="E3 UBIQUITIN-PROTEIN LIGASE HERC4-LIKE ISOFORM X1-RELATED"/>
    <property type="match status" value="1"/>
</dbReference>
<gene>
    <name evidence="8" type="primary">LOC115824153</name>
</gene>
<evidence type="ECO:0000313" key="7">
    <source>
        <dbReference type="Proteomes" id="UP000504632"/>
    </source>
</evidence>
<dbReference type="PRINTS" id="PR00633">
    <property type="entry name" value="RCCNDNSATION"/>
</dbReference>
<reference evidence="7" key="1">
    <citation type="submission" date="2024-06" db="UniProtKB">
        <authorList>
            <consortium name="RefSeq"/>
        </authorList>
    </citation>
    <scope>NUCLEOTIDE SEQUENCE [LARGE SCALE GENOMIC DNA]</scope>
</reference>
<dbReference type="SUPFAM" id="SSF56204">
    <property type="entry name" value="Hect, E3 ligase catalytic domain"/>
    <property type="match status" value="1"/>
</dbReference>
<feature type="repeat" description="RCC1" evidence="5">
    <location>
        <begin position="245"/>
        <end position="296"/>
    </location>
</feature>
<feature type="repeat" description="RCC1" evidence="5">
    <location>
        <begin position="193"/>
        <end position="244"/>
    </location>
</feature>
<dbReference type="GO" id="GO:0061630">
    <property type="term" value="F:ubiquitin protein ligase activity"/>
    <property type="evidence" value="ECO:0007669"/>
    <property type="project" value="TreeGrafter"/>
</dbReference>
<accession>A0A6J2WIE9</accession>
<keyword evidence="1" id="KW-0808">Transferase</keyword>
<dbReference type="InterPro" id="IPR009091">
    <property type="entry name" value="RCC1/BLIP-II"/>
</dbReference>
<dbReference type="Gene3D" id="3.90.1750.10">
    <property type="entry name" value="Hect, E3 ligase catalytic domains"/>
    <property type="match status" value="1"/>
</dbReference>
<feature type="domain" description="HECT" evidence="6">
    <location>
        <begin position="698"/>
        <end position="995"/>
    </location>
</feature>
<dbReference type="AlphaFoldDB" id="A0A6J2WIE9"/>
<keyword evidence="2" id="KW-0677">Repeat</keyword>
<dbReference type="Pfam" id="PF25390">
    <property type="entry name" value="WD40_RLD"/>
    <property type="match status" value="1"/>
</dbReference>
<dbReference type="PROSITE" id="PS50237">
    <property type="entry name" value="HECT"/>
    <property type="match status" value="1"/>
</dbReference>
<dbReference type="InterPro" id="IPR035983">
    <property type="entry name" value="Hect_E3_ubiquitin_ligase"/>
</dbReference>
<organism evidence="7 8">
    <name type="scientific">Chanos chanos</name>
    <name type="common">Milkfish</name>
    <name type="synonym">Mugil chanos</name>
    <dbReference type="NCBI Taxonomy" id="29144"/>
    <lineage>
        <taxon>Eukaryota</taxon>
        <taxon>Metazoa</taxon>
        <taxon>Chordata</taxon>
        <taxon>Craniata</taxon>
        <taxon>Vertebrata</taxon>
        <taxon>Euteleostomi</taxon>
        <taxon>Actinopterygii</taxon>
        <taxon>Neopterygii</taxon>
        <taxon>Teleostei</taxon>
        <taxon>Ostariophysi</taxon>
        <taxon>Gonorynchiformes</taxon>
        <taxon>Chanidae</taxon>
        <taxon>Chanos</taxon>
    </lineage>
</organism>
<dbReference type="GO" id="GO:0006511">
    <property type="term" value="P:ubiquitin-dependent protein catabolic process"/>
    <property type="evidence" value="ECO:0007669"/>
    <property type="project" value="TreeGrafter"/>
</dbReference>
<dbReference type="PROSITE" id="PS50012">
    <property type="entry name" value="RCC1_3"/>
    <property type="match status" value="5"/>
</dbReference>
<dbReference type="Pfam" id="PF00632">
    <property type="entry name" value="HECT"/>
    <property type="match status" value="1"/>
</dbReference>
<dbReference type="InterPro" id="IPR000408">
    <property type="entry name" value="Reg_chr_condens"/>
</dbReference>
<evidence type="ECO:0000313" key="8">
    <source>
        <dbReference type="RefSeq" id="XP_030644119.1"/>
    </source>
</evidence>
<dbReference type="RefSeq" id="XP_030644119.1">
    <property type="nucleotide sequence ID" value="XM_030788259.1"/>
</dbReference>
<feature type="repeat" description="RCC1" evidence="5">
    <location>
        <begin position="298"/>
        <end position="353"/>
    </location>
</feature>
<keyword evidence="7" id="KW-1185">Reference proteome</keyword>
<dbReference type="PROSITE" id="PS00626">
    <property type="entry name" value="RCC1_2"/>
    <property type="match status" value="3"/>
</dbReference>
<sequence>MYYWGADAREGFGFVPPGTLQPTDAGIRFLNSRSKIQDVAVGKKIVGFIHGDGKVSVIRSEGDGLAQAGKRKPLDSKKDKIKSIHCGENHVVLLAHGDKVLFVDMSSPPFHPSPLSDLSDRKVTQVACGDQHSMALTNDGQLFTWGQNSSGQLGLGKDEPSTQSPKLLSSLSGIPLVQISAGGDHSFALSLSGAVFGWGKNNAGQLGLGDNTDRNAPANVSSLNFKKTIFISCGEEHTVTLTEGGLVFTFGSGRYGQLGHNSFGDELHPRLVAELLGSKVSQVACGRRHTLVFVESSRTMYSFGCGEQGRLGNGQTTNQCIPLPVHLSPELNQDQGSLRILAGGDTSIALYTPLGSEGDMNNALHSKALLTLDKDMIDRWVSGEDSKSWKVTKREIKHIFSSAACLNGSFLKKSCDEHYRTSEECSGLDLPSVRLGFEKLAESNKVLSEVEKVVELMLVPSLNPSPAGVEALRVYLILPELLRVLRKHQLGTDLTVALASAILSLDPEWLKVLERFWSKLSDSSFKTLVKMFRRVSAKCLTQIVSGNFAQDGGLQKTVQVLQRIYKVGCNTHQKEKISRWFHIHEVNFLFEVLQTLLDDLERQLVWSPHITAMQTSKQLYENTIWRLMSSPCIFDLEAKCALLKNHFQNRGGFPMILRRTALLEDSFDQLRHANEHLLKGVLMVQYVDDMKRSDVNKRDFFLNLFDELLKPSSEMFMYNDNRALIWFPPTPRRQEEDYFLFGILCGLAFYNNSVVHLPFPLALFKKLLDVKPSLEDFKEFSPDVGKSLQYLLDYADDDAENMYMSFTVVWDGADVELDLSEPGRVVTSANKTEFVNSYVDYALNKSVERVFEEFKRGFFKVCDREFVEVFLPEELMGLILGKEDYDWETFKKNVQYEDGYHAGDQTITMFWEVFEELSHEEKKKFLLFLTGYDRVPILGMKQIKMRVRFRINFTQEHLPEALTCHSILDLPRYQSKETLRTKLKEALEHKRGFWE</sequence>
<dbReference type="Gene3D" id="2.130.10.30">
    <property type="entry name" value="Regulator of chromosome condensation 1/beta-lactamase-inhibitor protein II"/>
    <property type="match status" value="1"/>
</dbReference>
<dbReference type="SMART" id="SM00119">
    <property type="entry name" value="HECTc"/>
    <property type="match status" value="1"/>
</dbReference>
<dbReference type="PANTHER" id="PTHR45622">
    <property type="entry name" value="UBIQUITIN-PROTEIN LIGASE E3A-RELATED"/>
    <property type="match status" value="1"/>
</dbReference>
<reference evidence="8" key="2">
    <citation type="submission" date="2025-08" db="UniProtKB">
        <authorList>
            <consortium name="RefSeq"/>
        </authorList>
    </citation>
    <scope>IDENTIFICATION</scope>
</reference>
<feature type="repeat" description="RCC1" evidence="5">
    <location>
        <begin position="79"/>
        <end position="139"/>
    </location>
</feature>
<dbReference type="CDD" id="cd00078">
    <property type="entry name" value="HECTc"/>
    <property type="match status" value="1"/>
</dbReference>